<organism evidence="2">
    <name type="scientific">Lotharella globosa</name>
    <dbReference type="NCBI Taxonomy" id="91324"/>
    <lineage>
        <taxon>Eukaryota</taxon>
        <taxon>Sar</taxon>
        <taxon>Rhizaria</taxon>
        <taxon>Cercozoa</taxon>
        <taxon>Chlorarachniophyceae</taxon>
        <taxon>Lotharella</taxon>
    </lineage>
</organism>
<reference evidence="2" key="1">
    <citation type="submission" date="2021-01" db="EMBL/GenBank/DDBJ databases">
        <authorList>
            <person name="Corre E."/>
            <person name="Pelletier E."/>
            <person name="Niang G."/>
            <person name="Scheremetjew M."/>
            <person name="Finn R."/>
            <person name="Kale V."/>
            <person name="Holt S."/>
            <person name="Cochrane G."/>
            <person name="Meng A."/>
            <person name="Brown T."/>
            <person name="Cohen L."/>
        </authorList>
    </citation>
    <scope>NUCLEOTIDE SEQUENCE</scope>
    <source>
        <strain evidence="2">CCCM811</strain>
    </source>
</reference>
<keyword evidence="1" id="KW-0732">Signal</keyword>
<proteinExistence type="predicted"/>
<sequence>MRGGMTMTMLAFGASLVLFASPIAAQDDGNPHHWDRQRRCDQDYEPPCGPCEGVGGIPHGDRNDQITLASCDVVALPGELKAEDRPKAVWGEAFSFSGRGYHEVLIGPRRDPFCFEVFPNANSHGPLCYRKEEGSIQYDMAPGGTRAMQLDLHVQPKGHPLVPNITGTVLHAEQNMWIANNLWLGVDLCLCFIAVPDVQKNVTIRPHIYPVQYNWVDAGEFLGRVRVGVEYLWRDMVLDHYVIGPHHFFVDVSEARPGVPNIRRMWQPFNGLEVLDPALLGPLNRSKIAIPPPMCTKKAGGALKGIFRINCDDEGYPLPCSNATYHNKYCKDTNGTGGGGGATEGAGPSHADRARARQVVPGPDFRGDHAAHSWGVLNKHLARQFGSRLKACELWRVHELQELQMDVLMHADHWFNDLYENRSDHRRLSHLDTPSMLREWVTLNHLASQSPRISPMHRDGHCAEAVMWIVHHLTDAAREALLGRAELMIPSLSETHHECPGDATTEEKAVCAGYHNKVTCATCHSKATPPS</sequence>
<gene>
    <name evidence="2" type="ORF">LGLO00237_LOCUS34971</name>
</gene>
<protein>
    <submittedName>
        <fullName evidence="2">Uncharacterized protein</fullName>
    </submittedName>
</protein>
<feature type="signal peptide" evidence="1">
    <location>
        <begin position="1"/>
        <end position="25"/>
    </location>
</feature>
<evidence type="ECO:0000256" key="1">
    <source>
        <dbReference type="SAM" id="SignalP"/>
    </source>
</evidence>
<dbReference type="AlphaFoldDB" id="A0A7S4E1B8"/>
<accession>A0A7S4E1B8</accession>
<name>A0A7S4E1B8_9EUKA</name>
<dbReference type="EMBL" id="HBIV01050745">
    <property type="protein sequence ID" value="CAE0683183.1"/>
    <property type="molecule type" value="Transcribed_RNA"/>
</dbReference>
<feature type="chain" id="PRO_5031237674" evidence="1">
    <location>
        <begin position="26"/>
        <end position="531"/>
    </location>
</feature>
<evidence type="ECO:0000313" key="2">
    <source>
        <dbReference type="EMBL" id="CAE0683183.1"/>
    </source>
</evidence>